<dbReference type="GO" id="GO:0003735">
    <property type="term" value="F:structural constituent of ribosome"/>
    <property type="evidence" value="ECO:0007669"/>
    <property type="project" value="InterPro"/>
</dbReference>
<dbReference type="GO" id="GO:1990904">
    <property type="term" value="C:ribonucleoprotein complex"/>
    <property type="evidence" value="ECO:0007669"/>
    <property type="project" value="UniProtKB-KW"/>
</dbReference>
<dbReference type="GO" id="GO:0005840">
    <property type="term" value="C:ribosome"/>
    <property type="evidence" value="ECO:0007669"/>
    <property type="project" value="UniProtKB-KW"/>
</dbReference>
<feature type="region of interest" description="Disordered" evidence="5">
    <location>
        <begin position="1"/>
        <end position="26"/>
    </location>
</feature>
<comment type="caution">
    <text evidence="6">The sequence shown here is derived from an EMBL/GenBank/DDBJ whole genome shotgun (WGS) entry which is preliminary data.</text>
</comment>
<dbReference type="Gene3D" id="3.10.290.70">
    <property type="match status" value="1"/>
</dbReference>
<dbReference type="GO" id="GO:0006412">
    <property type="term" value="P:translation"/>
    <property type="evidence" value="ECO:0007669"/>
    <property type="project" value="InterPro"/>
</dbReference>
<dbReference type="Proteomes" id="UP000663823">
    <property type="component" value="Unassembled WGS sequence"/>
</dbReference>
<dbReference type="InterPro" id="IPR022309">
    <property type="entry name" value="Ribosomal_Se8/biogenesis_NSA2"/>
</dbReference>
<proteinExistence type="inferred from homology"/>
<protein>
    <recommendedName>
        <fullName evidence="4">40S ribosomal protein S8</fullName>
    </recommendedName>
</protein>
<dbReference type="CDD" id="cd11382">
    <property type="entry name" value="Ribosomal_S8e"/>
    <property type="match status" value="1"/>
</dbReference>
<reference evidence="6" key="1">
    <citation type="submission" date="2021-02" db="EMBL/GenBank/DDBJ databases">
        <authorList>
            <person name="Nowell W R."/>
        </authorList>
    </citation>
    <scope>NUCLEOTIDE SEQUENCE</scope>
</reference>
<comment type="similarity">
    <text evidence="1 4">Belongs to the eukaryotic ribosomal protein eS8 family.</text>
</comment>
<evidence type="ECO:0000256" key="5">
    <source>
        <dbReference type="SAM" id="MobiDB-lite"/>
    </source>
</evidence>
<dbReference type="PANTHER" id="PTHR10394">
    <property type="entry name" value="40S RIBOSOMAL PROTEIN S8"/>
    <property type="match status" value="1"/>
</dbReference>
<evidence type="ECO:0000313" key="6">
    <source>
        <dbReference type="EMBL" id="CAF4116884.1"/>
    </source>
</evidence>
<dbReference type="InterPro" id="IPR018283">
    <property type="entry name" value="Ribosomal_eS8_CS"/>
</dbReference>
<dbReference type="AlphaFoldDB" id="A0A819W0F4"/>
<dbReference type="PROSITE" id="PS01193">
    <property type="entry name" value="RIBOSOMAL_S8E"/>
    <property type="match status" value="1"/>
</dbReference>
<evidence type="ECO:0000313" key="7">
    <source>
        <dbReference type="Proteomes" id="UP000663823"/>
    </source>
</evidence>
<feature type="compositionally biased region" description="Basic residues" evidence="5">
    <location>
        <begin position="7"/>
        <end position="26"/>
    </location>
</feature>
<name>A0A819W0F4_9BILA</name>
<accession>A0A819W0F4</accession>
<sequence>MGISRDHWHKRRKTGGKRPQPHKKRKFELGRPAALTKLGAKRIHTVRTRGGNKKYRALRLDIGNFSWGSEGIAKKTRVIDVMYHPSNNVCI</sequence>
<keyword evidence="2 4" id="KW-0689">Ribosomal protein</keyword>
<dbReference type="InterPro" id="IPR001047">
    <property type="entry name" value="Ribosomal_eS8"/>
</dbReference>
<organism evidence="6 7">
    <name type="scientific">Rotaria sordida</name>
    <dbReference type="NCBI Taxonomy" id="392033"/>
    <lineage>
        <taxon>Eukaryota</taxon>
        <taxon>Metazoa</taxon>
        <taxon>Spiralia</taxon>
        <taxon>Gnathifera</taxon>
        <taxon>Rotifera</taxon>
        <taxon>Eurotatoria</taxon>
        <taxon>Bdelloidea</taxon>
        <taxon>Philodinida</taxon>
        <taxon>Philodinidae</taxon>
        <taxon>Rotaria</taxon>
    </lineage>
</organism>
<keyword evidence="3 4" id="KW-0687">Ribonucleoprotein</keyword>
<gene>
    <name evidence="6" type="ORF">OTI717_LOCUS34733</name>
</gene>
<dbReference type="Pfam" id="PF01201">
    <property type="entry name" value="Ribosomal_S8e"/>
    <property type="match status" value="1"/>
</dbReference>
<evidence type="ECO:0000256" key="1">
    <source>
        <dbReference type="ARBA" id="ARBA00005257"/>
    </source>
</evidence>
<dbReference type="EMBL" id="CAJOAX010012690">
    <property type="protein sequence ID" value="CAF4116884.1"/>
    <property type="molecule type" value="Genomic_DNA"/>
</dbReference>
<evidence type="ECO:0000256" key="2">
    <source>
        <dbReference type="ARBA" id="ARBA00022980"/>
    </source>
</evidence>
<evidence type="ECO:0000256" key="3">
    <source>
        <dbReference type="ARBA" id="ARBA00023274"/>
    </source>
</evidence>
<evidence type="ECO:0000256" key="4">
    <source>
        <dbReference type="RuleBase" id="RU000669"/>
    </source>
</evidence>
<dbReference type="NCBIfam" id="TIGR00307">
    <property type="entry name" value="eS8"/>
    <property type="match status" value="1"/>
</dbReference>